<name>A0AA38H8W9_9TREE</name>
<evidence type="ECO:0000313" key="6">
    <source>
        <dbReference type="EMBL" id="KAI9636097.1"/>
    </source>
</evidence>
<reference evidence="6" key="1">
    <citation type="journal article" date="2022" name="G3 (Bethesda)">
        <title>High quality genome of the basidiomycete yeast Dioszegia hungarica PDD-24b-2 isolated from cloud water.</title>
        <authorList>
            <person name="Jarrige D."/>
            <person name="Haridas S."/>
            <person name="Bleykasten-Grosshans C."/>
            <person name="Joly M."/>
            <person name="Nadalig T."/>
            <person name="Sancelme M."/>
            <person name="Vuilleumier S."/>
            <person name="Grigoriev I.V."/>
            <person name="Amato P."/>
            <person name="Bringel F."/>
        </authorList>
    </citation>
    <scope>NUCLEOTIDE SEQUENCE</scope>
    <source>
        <strain evidence="6">PDD-24b-2</strain>
    </source>
</reference>
<evidence type="ECO:0000259" key="4">
    <source>
        <dbReference type="Pfam" id="PF12246"/>
    </source>
</evidence>
<comment type="caution">
    <text evidence="6">The sequence shown here is derived from an EMBL/GenBank/DDBJ whole genome shotgun (WGS) entry which is preliminary data.</text>
</comment>
<dbReference type="Pfam" id="PF12247">
    <property type="entry name" value="MKT1_N"/>
    <property type="match status" value="1"/>
</dbReference>
<dbReference type="InterPro" id="IPR037314">
    <property type="entry name" value="MKT1_H3TH"/>
</dbReference>
<dbReference type="AlphaFoldDB" id="A0AA38H8W9"/>
<dbReference type="Gene3D" id="3.40.50.1010">
    <property type="entry name" value="5'-nuclease"/>
    <property type="match status" value="1"/>
</dbReference>
<dbReference type="InterPro" id="IPR022039">
    <property type="entry name" value="MKT1_C"/>
</dbReference>
<dbReference type="CDD" id="cd09902">
    <property type="entry name" value="H3TH_MKT1"/>
    <property type="match status" value="1"/>
</dbReference>
<sequence length="740" mass="82944">MVGIRGLEPYMRERKLLSQAPLEALRGTRLGIDATHYITTLLSDPTSREPLVASTGGLPLALGLRIETDLRTFEKYNIKPVFILAGLPLASRPPLKGVDHQDRETNVKQEAWSYYENGEVEKAVMTLASVRGGAWTDHRDVLRLVLRQLRHRYVEYIVAPYLEYAQLAYLLRHPQGYIHAIYSSSECLLFPVDKVITSIDFAGSFSFVDKSKLLADLAMTDDQFLDTAILAGCSLSRTFPPLAADFSLRGAIDLIRQYKSGIVISRQVANYGEAFLRARLAVKYSLVLTTEGNVCPLPLVLSLVEDIPPNIDEIFSPRLPDELYYHLCRAFVSPQVLGWLTSGLIVEPQPLADSPEYHRFIKDVITEGHTSPRCTALALLAESLHPHWKMRRVSAHYYFDPPYASASGVTIPFSDILTHNLVEKCNWTVPLNVVEGELRRQKSSTIDMKLCLAALHSPVRIESRPIEKKDEVVANIVWRFLDVRGFLNPDRTHNVMGKAMHAGCQAAKVNDRFQESLYLVLELLRAGVVHGSRFGNEILSGGPSYGEEDEQRSALLIMRCLSVLPLQFRAQQWAGPLSRELLTFNSFVRAISKSMRQLLEAIGVHMVLSGDARRNRDDYLDLTTSLPFQGDVNTGFGILAKTYLDAALFHLGEPITPENAQSEAAIAAKNEALSFIESSFSSVRQPRQEIERGFRFWDTIMVAIRTLVKEQPPGSAVPIVAANVAEEFERADSWLRPMRM</sequence>
<dbReference type="RefSeq" id="XP_052945874.1">
    <property type="nucleotide sequence ID" value="XM_053093089.1"/>
</dbReference>
<evidence type="ECO:0000256" key="1">
    <source>
        <dbReference type="ARBA" id="ARBA00022845"/>
    </source>
</evidence>
<dbReference type="GO" id="GO:0003730">
    <property type="term" value="F:mRNA 3'-UTR binding"/>
    <property type="evidence" value="ECO:0007669"/>
    <property type="project" value="TreeGrafter"/>
</dbReference>
<evidence type="ECO:0000259" key="5">
    <source>
        <dbReference type="Pfam" id="PF12247"/>
    </source>
</evidence>
<accession>A0AA38H8W9</accession>
<feature type="domain" description="Post-transcriptional regulator MKT1 N-terminal" evidence="5">
    <location>
        <begin position="308"/>
        <end position="399"/>
    </location>
</feature>
<dbReference type="PANTHER" id="PTHR11081">
    <property type="entry name" value="FLAP ENDONUCLEASE FAMILY MEMBER"/>
    <property type="match status" value="1"/>
</dbReference>
<evidence type="ECO:0000313" key="7">
    <source>
        <dbReference type="Proteomes" id="UP001164286"/>
    </source>
</evidence>
<dbReference type="InterPro" id="IPR022040">
    <property type="entry name" value="MKT1_N"/>
</dbReference>
<dbReference type="Proteomes" id="UP001164286">
    <property type="component" value="Unassembled WGS sequence"/>
</dbReference>
<dbReference type="GeneID" id="77732294"/>
<evidence type="ECO:0000259" key="3">
    <source>
        <dbReference type="Pfam" id="PF00752"/>
    </source>
</evidence>
<dbReference type="EMBL" id="JAKWFO010000005">
    <property type="protein sequence ID" value="KAI9636097.1"/>
    <property type="molecule type" value="Genomic_DNA"/>
</dbReference>
<dbReference type="Pfam" id="PF12246">
    <property type="entry name" value="MKT1_C"/>
    <property type="match status" value="1"/>
</dbReference>
<dbReference type="GO" id="GO:0004518">
    <property type="term" value="F:nuclease activity"/>
    <property type="evidence" value="ECO:0007669"/>
    <property type="project" value="InterPro"/>
</dbReference>
<dbReference type="InterPro" id="IPR006085">
    <property type="entry name" value="XPG_DNA_repair_N"/>
</dbReference>
<feature type="domain" description="Post-transcriptional regulator MKT1 C-terminal" evidence="4">
    <location>
        <begin position="479"/>
        <end position="736"/>
    </location>
</feature>
<dbReference type="SUPFAM" id="SSF88723">
    <property type="entry name" value="PIN domain-like"/>
    <property type="match status" value="1"/>
</dbReference>
<organism evidence="6 7">
    <name type="scientific">Dioszegia hungarica</name>
    <dbReference type="NCBI Taxonomy" id="4972"/>
    <lineage>
        <taxon>Eukaryota</taxon>
        <taxon>Fungi</taxon>
        <taxon>Dikarya</taxon>
        <taxon>Basidiomycota</taxon>
        <taxon>Agaricomycotina</taxon>
        <taxon>Tremellomycetes</taxon>
        <taxon>Tremellales</taxon>
        <taxon>Bulleribasidiaceae</taxon>
        <taxon>Dioszegia</taxon>
    </lineage>
</organism>
<dbReference type="InterPro" id="IPR029060">
    <property type="entry name" value="PIN-like_dom_sf"/>
</dbReference>
<dbReference type="PANTHER" id="PTHR11081:SF32">
    <property type="entry name" value="POST-TRANSCRIPTIONAL REGULATOR MKT1"/>
    <property type="match status" value="1"/>
</dbReference>
<keyword evidence="7" id="KW-1185">Reference proteome</keyword>
<dbReference type="Pfam" id="PF00752">
    <property type="entry name" value="XPG_N"/>
    <property type="match status" value="1"/>
</dbReference>
<proteinExistence type="inferred from homology"/>
<dbReference type="InterPro" id="IPR006084">
    <property type="entry name" value="XPG/Rad2"/>
</dbReference>
<dbReference type="GO" id="GO:0006417">
    <property type="term" value="P:regulation of translation"/>
    <property type="evidence" value="ECO:0007669"/>
    <property type="project" value="UniProtKB-KW"/>
</dbReference>
<gene>
    <name evidence="6" type="ORF">MKK02DRAFT_44798</name>
</gene>
<comment type="similarity">
    <text evidence="2">Belongs to the XPG/RAD2 endonuclease family.</text>
</comment>
<dbReference type="CDD" id="cd09858">
    <property type="entry name" value="PIN_MKT1"/>
    <property type="match status" value="1"/>
</dbReference>
<feature type="domain" description="XPG N-terminal" evidence="3">
    <location>
        <begin position="3"/>
        <end position="89"/>
    </location>
</feature>
<protein>
    <submittedName>
        <fullName evidence="6">Temperature dependent protein affecting M2 dsRNA replication-domain-containing protein</fullName>
    </submittedName>
</protein>
<keyword evidence="1" id="KW-0810">Translation regulation</keyword>
<evidence type="ECO:0000256" key="2">
    <source>
        <dbReference type="ARBA" id="ARBA00024023"/>
    </source>
</evidence>